<organism evidence="3 4">
    <name type="scientific">Xylocopa violacea</name>
    <name type="common">Violet carpenter bee</name>
    <name type="synonym">Apis violacea</name>
    <dbReference type="NCBI Taxonomy" id="135666"/>
    <lineage>
        <taxon>Eukaryota</taxon>
        <taxon>Metazoa</taxon>
        <taxon>Ecdysozoa</taxon>
        <taxon>Arthropoda</taxon>
        <taxon>Hexapoda</taxon>
        <taxon>Insecta</taxon>
        <taxon>Pterygota</taxon>
        <taxon>Neoptera</taxon>
        <taxon>Endopterygota</taxon>
        <taxon>Hymenoptera</taxon>
        <taxon>Apocrita</taxon>
        <taxon>Aculeata</taxon>
        <taxon>Apoidea</taxon>
        <taxon>Anthophila</taxon>
        <taxon>Apidae</taxon>
        <taxon>Xylocopa</taxon>
        <taxon>Xylocopa</taxon>
    </lineage>
</organism>
<name>A0ABP1P379_XYLVO</name>
<evidence type="ECO:0000256" key="1">
    <source>
        <dbReference type="SAM" id="Phobius"/>
    </source>
</evidence>
<feature type="signal peptide" evidence="2">
    <location>
        <begin position="1"/>
        <end position="18"/>
    </location>
</feature>
<feature type="chain" id="PRO_5047396843" evidence="2">
    <location>
        <begin position="19"/>
        <end position="225"/>
    </location>
</feature>
<keyword evidence="1" id="KW-0472">Membrane</keyword>
<proteinExistence type="predicted"/>
<sequence>MHRVLIVWLAIGWCKAIAVPIDNDDANSELVIQHQENSKHRSSATSRIDDQQQLPYSSLTGGNQVPVNRYVYPIYPEYSSNGYTRMVQTGYDDFFAPTTLVSRTVDTFSFTEIAASLFALSGEILTYLAHFLFVVLLGSTFMTIICTFTSICAINFLGFSPTENQVKEQVAELARSYVSTEAVNAATLLVSRAVEEYVAMRNKKYENVRTKEVEGAIRGSSTADF</sequence>
<evidence type="ECO:0000313" key="4">
    <source>
        <dbReference type="Proteomes" id="UP001642520"/>
    </source>
</evidence>
<keyword evidence="1" id="KW-0812">Transmembrane</keyword>
<protein>
    <submittedName>
        <fullName evidence="3">Uncharacterized protein</fullName>
    </submittedName>
</protein>
<keyword evidence="4" id="KW-1185">Reference proteome</keyword>
<gene>
    <name evidence="3" type="ORF">XYLVIOL_LOCUS7912</name>
</gene>
<comment type="caution">
    <text evidence="3">The sequence shown here is derived from an EMBL/GenBank/DDBJ whole genome shotgun (WGS) entry which is preliminary data.</text>
</comment>
<keyword evidence="1" id="KW-1133">Transmembrane helix</keyword>
<feature type="transmembrane region" description="Helical" evidence="1">
    <location>
        <begin position="127"/>
        <end position="157"/>
    </location>
</feature>
<evidence type="ECO:0000256" key="2">
    <source>
        <dbReference type="SAM" id="SignalP"/>
    </source>
</evidence>
<keyword evidence="2" id="KW-0732">Signal</keyword>
<dbReference type="EMBL" id="CAXAJV020001294">
    <property type="protein sequence ID" value="CAL7946687.1"/>
    <property type="molecule type" value="Genomic_DNA"/>
</dbReference>
<accession>A0ABP1P379</accession>
<evidence type="ECO:0000313" key="3">
    <source>
        <dbReference type="EMBL" id="CAL7946687.1"/>
    </source>
</evidence>
<reference evidence="3 4" key="1">
    <citation type="submission" date="2024-08" db="EMBL/GenBank/DDBJ databases">
        <authorList>
            <person name="Will J Nash"/>
            <person name="Angela Man"/>
            <person name="Seanna McTaggart"/>
            <person name="Kendall Baker"/>
            <person name="Tom Barker"/>
            <person name="Leah Catchpole"/>
            <person name="Alex Durrant"/>
            <person name="Karim Gharbi"/>
            <person name="Naomi Irish"/>
            <person name="Gemy Kaithakottil"/>
            <person name="Debby Ku"/>
            <person name="Aaliyah Providence"/>
            <person name="Felix Shaw"/>
            <person name="David Swarbreck"/>
            <person name="Chris Watkins"/>
            <person name="Ann M. McCartney"/>
            <person name="Giulio Formenti"/>
            <person name="Alice Mouton"/>
            <person name="Noel Vella"/>
            <person name="Bjorn M von Reumont"/>
            <person name="Adriana Vella"/>
            <person name="Wilfried Haerty"/>
        </authorList>
    </citation>
    <scope>NUCLEOTIDE SEQUENCE [LARGE SCALE GENOMIC DNA]</scope>
</reference>
<dbReference type="Proteomes" id="UP001642520">
    <property type="component" value="Unassembled WGS sequence"/>
</dbReference>